<dbReference type="Proteomes" id="UP000284476">
    <property type="component" value="Unassembled WGS sequence"/>
</dbReference>
<evidence type="ECO:0000313" key="6">
    <source>
        <dbReference type="Proteomes" id="UP000285710"/>
    </source>
</evidence>
<reference evidence="5 6" key="2">
    <citation type="submission" date="2019-01" db="EMBL/GenBank/DDBJ databases">
        <authorList>
            <person name="Li Y."/>
        </authorList>
    </citation>
    <scope>NUCLEOTIDE SEQUENCE [LARGE SCALE GENOMIC DNA]</scope>
    <source>
        <strain evidence="3 6">2D-5</strain>
        <strain evidence="4 5">SK2B-1</strain>
    </source>
</reference>
<dbReference type="RefSeq" id="WP_128208756.1">
    <property type="nucleotide sequence ID" value="NZ_JBHRSO010000018.1"/>
</dbReference>
<comment type="caution">
    <text evidence="4">The sequence shown here is derived from an EMBL/GenBank/DDBJ whole genome shotgun (WGS) entry which is preliminary data.</text>
</comment>
<keyword evidence="6" id="KW-1185">Reference proteome</keyword>
<keyword evidence="4" id="KW-0670">Pyruvate</keyword>
<dbReference type="Pfam" id="PF02826">
    <property type="entry name" value="2-Hacid_dh_C"/>
    <property type="match status" value="1"/>
</dbReference>
<dbReference type="InterPro" id="IPR036291">
    <property type="entry name" value="NAD(P)-bd_dom_sf"/>
</dbReference>
<gene>
    <name evidence="4" type="ORF">D2T30_10010</name>
    <name evidence="3" type="ORF">D2T33_12135</name>
</gene>
<feature type="domain" description="D-isomer specific 2-hydroxyacid dehydrogenase NAD-binding" evidence="2">
    <location>
        <begin position="102"/>
        <end position="273"/>
    </location>
</feature>
<dbReference type="SUPFAM" id="SSF52283">
    <property type="entry name" value="Formate/glycerate dehydrogenase catalytic domain-like"/>
    <property type="match status" value="1"/>
</dbReference>
<protein>
    <submittedName>
        <fullName evidence="4">Glyoxylate/hydroxypyruvate reductase A</fullName>
    </submittedName>
</protein>
<organism evidence="4 5">
    <name type="scientific">Paenirhodobacter populi</name>
    <dbReference type="NCBI Taxonomy" id="2306993"/>
    <lineage>
        <taxon>Bacteria</taxon>
        <taxon>Pseudomonadati</taxon>
        <taxon>Pseudomonadota</taxon>
        <taxon>Alphaproteobacteria</taxon>
        <taxon>Rhodobacterales</taxon>
        <taxon>Rhodobacter group</taxon>
        <taxon>Paenirhodobacter</taxon>
    </lineage>
</organism>
<dbReference type="AlphaFoldDB" id="A0A443JKH2"/>
<name>A0A443JKH2_9RHOB</name>
<dbReference type="PANTHER" id="PTHR10996:SF114">
    <property type="entry name" value="GLYOXYLATE_HYDROXYPYRUVATE REDUCTASE A"/>
    <property type="match status" value="1"/>
</dbReference>
<dbReference type="EMBL" id="SAUW01000011">
    <property type="protein sequence ID" value="RWR11071.1"/>
    <property type="molecule type" value="Genomic_DNA"/>
</dbReference>
<reference evidence="5 6" key="1">
    <citation type="submission" date="2019-01" db="EMBL/GenBank/DDBJ databases">
        <title>Sinorhodobacter populi sp. nov. isolated from the symptomatic bark tissue of Populus euramericana canker.</title>
        <authorList>
            <person name="Xu G."/>
        </authorList>
    </citation>
    <scope>NUCLEOTIDE SEQUENCE [LARGE SCALE GENOMIC DNA]</scope>
    <source>
        <strain evidence="3 6">2D-5</strain>
        <strain evidence="4 5">SK2B-1</strain>
    </source>
</reference>
<dbReference type="Gene3D" id="3.40.50.720">
    <property type="entry name" value="NAD(P)-binding Rossmann-like Domain"/>
    <property type="match status" value="2"/>
</dbReference>
<evidence type="ECO:0000313" key="4">
    <source>
        <dbReference type="EMBL" id="RWR21167.1"/>
    </source>
</evidence>
<evidence type="ECO:0000313" key="5">
    <source>
        <dbReference type="Proteomes" id="UP000284476"/>
    </source>
</evidence>
<proteinExistence type="predicted"/>
<dbReference type="InterPro" id="IPR006140">
    <property type="entry name" value="D-isomer_DH_NAD-bd"/>
</dbReference>
<sequence length="308" mass="33349">MTLLFNSDATRGTIFADILRTAFPDIPVRIGADSVAGPEVRYLMTWTAPADLFTRYPNVEVIFSLGAGVDQFDLRSFPPGVQLVRLVDEDLAAMMRDYVCMGVLAAHRNLPEYLGQQRDEVWRALPVKLASERRVGVLGLGQLGQAALAALAGFGFRLSGWSRSPREIAGVRCHSGAEGLDAILRESDILVCLLPLTAETRGILNADLFAKLPEGAALVHAGRGAQLDPQALRAALDSGRLSGAILDVTNPEPLPPGDPLWHHPRVIVTPHIACQTRPEVMARHTITVLRAHREGRPLPGLVESGRGY</sequence>
<dbReference type="GO" id="GO:0005829">
    <property type="term" value="C:cytosol"/>
    <property type="evidence" value="ECO:0007669"/>
    <property type="project" value="TreeGrafter"/>
</dbReference>
<evidence type="ECO:0000313" key="3">
    <source>
        <dbReference type="EMBL" id="RWR11071.1"/>
    </source>
</evidence>
<dbReference type="PANTHER" id="PTHR10996">
    <property type="entry name" value="2-HYDROXYACID DEHYDROGENASE-RELATED"/>
    <property type="match status" value="1"/>
</dbReference>
<dbReference type="InterPro" id="IPR050223">
    <property type="entry name" value="D-isomer_2-hydroxyacid_DH"/>
</dbReference>
<dbReference type="Proteomes" id="UP000285710">
    <property type="component" value="Unassembled WGS sequence"/>
</dbReference>
<dbReference type="GO" id="GO:0016618">
    <property type="term" value="F:hydroxypyruvate reductase [NAD(P)H] activity"/>
    <property type="evidence" value="ECO:0007669"/>
    <property type="project" value="TreeGrafter"/>
</dbReference>
<keyword evidence="1" id="KW-0560">Oxidoreductase</keyword>
<evidence type="ECO:0000259" key="2">
    <source>
        <dbReference type="Pfam" id="PF02826"/>
    </source>
</evidence>
<dbReference type="SUPFAM" id="SSF51735">
    <property type="entry name" value="NAD(P)-binding Rossmann-fold domains"/>
    <property type="match status" value="1"/>
</dbReference>
<accession>A0A443ITP5</accession>
<accession>A0A443JKH2</accession>
<dbReference type="CDD" id="cd12164">
    <property type="entry name" value="GDH_like_2"/>
    <property type="match status" value="1"/>
</dbReference>
<evidence type="ECO:0000256" key="1">
    <source>
        <dbReference type="ARBA" id="ARBA00023002"/>
    </source>
</evidence>
<dbReference type="GO" id="GO:0051287">
    <property type="term" value="F:NAD binding"/>
    <property type="evidence" value="ECO:0007669"/>
    <property type="project" value="InterPro"/>
</dbReference>
<dbReference type="GO" id="GO:0030267">
    <property type="term" value="F:glyoxylate reductase (NADPH) activity"/>
    <property type="evidence" value="ECO:0007669"/>
    <property type="project" value="TreeGrafter"/>
</dbReference>
<dbReference type="EMBL" id="SAUZ01000010">
    <property type="protein sequence ID" value="RWR21167.1"/>
    <property type="molecule type" value="Genomic_DNA"/>
</dbReference>